<accession>A0AAE1JQM5</accession>
<sequence>MSQSAQEQQQFALLRSLIDARSFDDATLRILQSLLVSKDVESSVQVRYTFTEFLRSQFLSVIRSIASKTVHEKLLILKFFVRAFAIVGDVESCLAVRYEALLMRELKSASCQWLDVSSVEWLNFVEDALRNGFHSIAEKACQHALLCIGKNDVLEPGIDGFSENAEAIRTITRLRNIALTSLSSGSVQAQAAQYLTRKSSEQGKSDVIYQEKRCLASTSFRNGIKRQNMRKLQEQRSLLQTNDE</sequence>
<dbReference type="AlphaFoldDB" id="A0AAE1JQM5"/>
<comment type="caution">
    <text evidence="1">The sequence shown here is derived from an EMBL/GenBank/DDBJ whole genome shotgun (WGS) entry which is preliminary data.</text>
</comment>
<evidence type="ECO:0000313" key="1">
    <source>
        <dbReference type="EMBL" id="KAK4274851.1"/>
    </source>
</evidence>
<name>A0AAE1JQM5_9FABA</name>
<dbReference type="EMBL" id="JAWXYG010000004">
    <property type="protein sequence ID" value="KAK4274851.1"/>
    <property type="molecule type" value="Genomic_DNA"/>
</dbReference>
<reference evidence="1" key="1">
    <citation type="submission" date="2023-10" db="EMBL/GenBank/DDBJ databases">
        <title>Chromosome-level genome of the transformable northern wattle, Acacia crassicarpa.</title>
        <authorList>
            <person name="Massaro I."/>
            <person name="Sinha N.R."/>
            <person name="Poethig S."/>
            <person name="Leichty A.R."/>
        </authorList>
    </citation>
    <scope>NUCLEOTIDE SEQUENCE</scope>
    <source>
        <strain evidence="1">Acra3RX</strain>
        <tissue evidence="1">Leaf</tissue>
    </source>
</reference>
<dbReference type="PANTHER" id="PTHR37176">
    <property type="entry name" value="F10K1.23"/>
    <property type="match status" value="1"/>
</dbReference>
<proteinExistence type="predicted"/>
<dbReference type="PANTHER" id="PTHR37176:SF1">
    <property type="entry name" value="PROTEIN DOUBLE-STRAND BREAK FORMATION"/>
    <property type="match status" value="1"/>
</dbReference>
<gene>
    <name evidence="1" type="ORF">QN277_018019</name>
</gene>
<protein>
    <submittedName>
        <fullName evidence="1">Uncharacterized protein</fullName>
    </submittedName>
</protein>
<keyword evidence="2" id="KW-1185">Reference proteome</keyword>
<dbReference type="Proteomes" id="UP001293593">
    <property type="component" value="Unassembled WGS sequence"/>
</dbReference>
<dbReference type="GO" id="GO:0042138">
    <property type="term" value="P:meiotic DNA double-strand break formation"/>
    <property type="evidence" value="ECO:0007669"/>
    <property type="project" value="InterPro"/>
</dbReference>
<evidence type="ECO:0000313" key="2">
    <source>
        <dbReference type="Proteomes" id="UP001293593"/>
    </source>
</evidence>
<dbReference type="InterPro" id="IPR044969">
    <property type="entry name" value="DFO"/>
</dbReference>
<organism evidence="1 2">
    <name type="scientific">Acacia crassicarpa</name>
    <name type="common">northern wattle</name>
    <dbReference type="NCBI Taxonomy" id="499986"/>
    <lineage>
        <taxon>Eukaryota</taxon>
        <taxon>Viridiplantae</taxon>
        <taxon>Streptophyta</taxon>
        <taxon>Embryophyta</taxon>
        <taxon>Tracheophyta</taxon>
        <taxon>Spermatophyta</taxon>
        <taxon>Magnoliopsida</taxon>
        <taxon>eudicotyledons</taxon>
        <taxon>Gunneridae</taxon>
        <taxon>Pentapetalae</taxon>
        <taxon>rosids</taxon>
        <taxon>fabids</taxon>
        <taxon>Fabales</taxon>
        <taxon>Fabaceae</taxon>
        <taxon>Caesalpinioideae</taxon>
        <taxon>mimosoid clade</taxon>
        <taxon>Acacieae</taxon>
        <taxon>Acacia</taxon>
    </lineage>
</organism>